<evidence type="ECO:0000256" key="1">
    <source>
        <dbReference type="SAM" id="MobiDB-lite"/>
    </source>
</evidence>
<dbReference type="RefSeq" id="WP_012880769.1">
    <property type="nucleotide sequence ID" value="NC_013532.1"/>
</dbReference>
<organism evidence="2 3">
    <name type="scientific">Anaplasma centrale (strain Israel)</name>
    <name type="common">Anaplasma marginale subsp. centrale (strain Israel)</name>
    <dbReference type="NCBI Taxonomy" id="574556"/>
    <lineage>
        <taxon>Bacteria</taxon>
        <taxon>Pseudomonadati</taxon>
        <taxon>Pseudomonadota</taxon>
        <taxon>Alphaproteobacteria</taxon>
        <taxon>Rickettsiales</taxon>
        <taxon>Anaplasmataceae</taxon>
        <taxon>Anaplasma</taxon>
    </lineage>
</organism>
<evidence type="ECO:0000313" key="2">
    <source>
        <dbReference type="EMBL" id="ACZ49314.1"/>
    </source>
</evidence>
<dbReference type="AlphaFoldDB" id="D1AS61"/>
<dbReference type="OrthoDB" id="7165327at2"/>
<dbReference type="EMBL" id="CP001759">
    <property type="protein sequence ID" value="ACZ49314.1"/>
    <property type="molecule type" value="Genomic_DNA"/>
</dbReference>
<reference evidence="2 3" key="1">
    <citation type="journal article" date="2010" name="J. Bacteriol.">
        <title>Complete genome sequence of Anaplasma marginale subsp. centrale.</title>
        <authorList>
            <person name="Herndon D.R."/>
            <person name="Palmer G.H."/>
            <person name="Shkap V."/>
            <person name="Knowles D.P. Jr."/>
            <person name="Brayton K.A."/>
        </authorList>
    </citation>
    <scope>NUCLEOTIDE SEQUENCE [LARGE SCALE GENOMIC DNA]</scope>
    <source>
        <strain evidence="2 3">Israel</strain>
    </source>
</reference>
<sequence length="615" mass="67120">MKNLTQAILSIFTVALLLAVCAVAGAVAVVLAPICFLCALAIYGFNLSADRVRRAMYNTENALGLPHNKKVMFGVEQDGADGIKLCDIANGQCSEYKGTALRDVLQHATYDAEKEEYFFPSEDPALLVSGSGQHFFGYGRAVYPVQPPASRPAYLFPPQRTCLRFDSAVMQHMGYRADPGSIRELVLGTNFVVTGPRSNDVKLQSNVGGSGISRVRIIAPVVLSKTRDMNPTRVALLSPYVVQRNQKSVFLRRYTALARAGVHKSGKLSEVFSWDMHANTQQFAHILKHNRGALSESDAEFLYNSTEPVLRDQAPECDAAALKRHAGDMSLLLGLSQSNGAMFKPLTKQGTLWLTSEFIHSRQFQDAVISASMASMKDAVDQGTVSREAIMESMPYLCKQIPGLCEAVYAIVRAAHYNNAVCEENQLGDIALHDVARALSKHGVQLPGVDAESAPEGMSDAEVLRLDELRGDALRASSTPLSNVRSMHSMGRRVLRDSYCSDIIACLVARRVSSLWDSCGRPASDLCKVSDEFVINYMTTHSVLRNHACAHGAELELADRQECDISCDVYDISMYEFRKPVRRTPASDTSLDAPQVTEVGTERRDAGLSPGAASA</sequence>
<proteinExistence type="predicted"/>
<dbReference type="HOGENOM" id="CLU_447349_0_0_5"/>
<dbReference type="STRING" id="574556.ACIS_00760"/>
<keyword evidence="3" id="KW-1185">Reference proteome</keyword>
<dbReference type="KEGG" id="acn:ACIS_00760"/>
<evidence type="ECO:0000313" key="3">
    <source>
        <dbReference type="Proteomes" id="UP000000630"/>
    </source>
</evidence>
<name>D1AS61_ANACI</name>
<feature type="region of interest" description="Disordered" evidence="1">
    <location>
        <begin position="584"/>
        <end position="615"/>
    </location>
</feature>
<accession>D1AS61</accession>
<protein>
    <submittedName>
        <fullName evidence="2">Uncharacterized protein</fullName>
    </submittedName>
</protein>
<dbReference type="Proteomes" id="UP000000630">
    <property type="component" value="Chromosome"/>
</dbReference>
<gene>
    <name evidence="2" type="ordered locus">ACIS_00760</name>
</gene>